<name>A0AAV4RNZ5_CAEEX</name>
<dbReference type="AlphaFoldDB" id="A0AAV4RNZ5"/>
<evidence type="ECO:0000259" key="1">
    <source>
        <dbReference type="Pfam" id="PF12777"/>
    </source>
</evidence>
<proteinExistence type="predicted"/>
<keyword evidence="3" id="KW-1185">Reference proteome</keyword>
<dbReference type="Pfam" id="PF12777">
    <property type="entry name" value="MT"/>
    <property type="match status" value="1"/>
</dbReference>
<dbReference type="EMBL" id="BPLR01008181">
    <property type="protein sequence ID" value="GIY22666.1"/>
    <property type="molecule type" value="Genomic_DNA"/>
</dbReference>
<dbReference type="GO" id="GO:0051959">
    <property type="term" value="F:dynein light intermediate chain binding"/>
    <property type="evidence" value="ECO:0007669"/>
    <property type="project" value="InterPro"/>
</dbReference>
<dbReference type="InterPro" id="IPR026983">
    <property type="entry name" value="DHC"/>
</dbReference>
<dbReference type="Gene3D" id="1.20.920.60">
    <property type="match status" value="1"/>
</dbReference>
<dbReference type="GO" id="GO:0007018">
    <property type="term" value="P:microtubule-based movement"/>
    <property type="evidence" value="ECO:0007669"/>
    <property type="project" value="InterPro"/>
</dbReference>
<evidence type="ECO:0000313" key="3">
    <source>
        <dbReference type="Proteomes" id="UP001054945"/>
    </source>
</evidence>
<dbReference type="PANTHER" id="PTHR45703:SF1">
    <property type="entry name" value="DYNEINS HEAVY CHAIN"/>
    <property type="match status" value="1"/>
</dbReference>
<evidence type="ECO:0000313" key="2">
    <source>
        <dbReference type="EMBL" id="GIY22666.1"/>
    </source>
</evidence>
<feature type="domain" description="Dynein heavy chain coiled coil stalk" evidence="1">
    <location>
        <begin position="12"/>
        <end position="89"/>
    </location>
</feature>
<sequence length="94" mass="10778">MVEDYWGPSQKMLGDMKFLDALKSYDKDNIPEHVIQCLKKIRQKYSLNPEFDPAVIKKVSVACEGLCRWVRAMDVYNRVNKVVAPKNQAEGSDS</sequence>
<accession>A0AAV4RNZ5</accession>
<dbReference type="PANTHER" id="PTHR45703">
    <property type="entry name" value="DYNEIN HEAVY CHAIN"/>
    <property type="match status" value="1"/>
</dbReference>
<dbReference type="InterPro" id="IPR024743">
    <property type="entry name" value="Dynein_HC_stalk"/>
</dbReference>
<dbReference type="Proteomes" id="UP001054945">
    <property type="component" value="Unassembled WGS sequence"/>
</dbReference>
<dbReference type="GO" id="GO:0045505">
    <property type="term" value="F:dynein intermediate chain binding"/>
    <property type="evidence" value="ECO:0007669"/>
    <property type="project" value="InterPro"/>
</dbReference>
<dbReference type="GO" id="GO:0030286">
    <property type="term" value="C:dynein complex"/>
    <property type="evidence" value="ECO:0007669"/>
    <property type="project" value="InterPro"/>
</dbReference>
<reference evidence="2 3" key="1">
    <citation type="submission" date="2021-06" db="EMBL/GenBank/DDBJ databases">
        <title>Caerostris extrusa draft genome.</title>
        <authorList>
            <person name="Kono N."/>
            <person name="Arakawa K."/>
        </authorList>
    </citation>
    <scope>NUCLEOTIDE SEQUENCE [LARGE SCALE GENOMIC DNA]</scope>
</reference>
<protein>
    <submittedName>
        <fullName evidence="2">Dynein heavy chain 3, axonemal</fullName>
    </submittedName>
</protein>
<organism evidence="2 3">
    <name type="scientific">Caerostris extrusa</name>
    <name type="common">Bark spider</name>
    <name type="synonym">Caerostris bankana</name>
    <dbReference type="NCBI Taxonomy" id="172846"/>
    <lineage>
        <taxon>Eukaryota</taxon>
        <taxon>Metazoa</taxon>
        <taxon>Ecdysozoa</taxon>
        <taxon>Arthropoda</taxon>
        <taxon>Chelicerata</taxon>
        <taxon>Arachnida</taxon>
        <taxon>Araneae</taxon>
        <taxon>Araneomorphae</taxon>
        <taxon>Entelegynae</taxon>
        <taxon>Araneoidea</taxon>
        <taxon>Araneidae</taxon>
        <taxon>Caerostris</taxon>
    </lineage>
</organism>
<gene>
    <name evidence="2" type="primary">Dnah3</name>
    <name evidence="2" type="ORF">CEXT_41521</name>
</gene>
<comment type="caution">
    <text evidence="2">The sequence shown here is derived from an EMBL/GenBank/DDBJ whole genome shotgun (WGS) entry which is preliminary data.</text>
</comment>